<evidence type="ECO:0000256" key="1">
    <source>
        <dbReference type="SAM" id="MobiDB-lite"/>
    </source>
</evidence>
<reference evidence="2 3" key="1">
    <citation type="submission" date="2024-08" db="EMBL/GenBank/DDBJ databases">
        <title>The draft genome of Apodemus speciosus.</title>
        <authorList>
            <person name="Nabeshima K."/>
            <person name="Suzuki S."/>
            <person name="Onuma M."/>
        </authorList>
    </citation>
    <scope>NUCLEOTIDE SEQUENCE [LARGE SCALE GENOMIC DNA]</scope>
    <source>
        <strain evidence="2">IB14-021</strain>
    </source>
</reference>
<accession>A0ABQ0EWG1</accession>
<keyword evidence="3" id="KW-1185">Reference proteome</keyword>
<dbReference type="EMBL" id="BAAFST010000006">
    <property type="protein sequence ID" value="GAB1291392.1"/>
    <property type="molecule type" value="Genomic_DNA"/>
</dbReference>
<organism evidence="2 3">
    <name type="scientific">Apodemus speciosus</name>
    <name type="common">Large Japanese field mouse</name>
    <dbReference type="NCBI Taxonomy" id="105296"/>
    <lineage>
        <taxon>Eukaryota</taxon>
        <taxon>Metazoa</taxon>
        <taxon>Chordata</taxon>
        <taxon>Craniata</taxon>
        <taxon>Vertebrata</taxon>
        <taxon>Euteleostomi</taxon>
        <taxon>Mammalia</taxon>
        <taxon>Eutheria</taxon>
        <taxon>Euarchontoglires</taxon>
        <taxon>Glires</taxon>
        <taxon>Rodentia</taxon>
        <taxon>Myomorpha</taxon>
        <taxon>Muroidea</taxon>
        <taxon>Muridae</taxon>
        <taxon>Murinae</taxon>
        <taxon>Apodemus</taxon>
    </lineage>
</organism>
<name>A0ABQ0EWG1_APOSI</name>
<evidence type="ECO:0000313" key="2">
    <source>
        <dbReference type="EMBL" id="GAB1291392.1"/>
    </source>
</evidence>
<protein>
    <submittedName>
        <fullName evidence="2">Phosphatidylinositol 4-phosphate 3-kinase C2 domain-containing subunit gamma</fullName>
    </submittedName>
</protein>
<comment type="caution">
    <text evidence="2">The sequence shown here is derived from an EMBL/GenBank/DDBJ whole genome shotgun (WGS) entry which is preliminary data.</text>
</comment>
<evidence type="ECO:0000313" key="3">
    <source>
        <dbReference type="Proteomes" id="UP001623349"/>
    </source>
</evidence>
<feature type="region of interest" description="Disordered" evidence="1">
    <location>
        <begin position="172"/>
        <end position="198"/>
    </location>
</feature>
<proteinExistence type="predicted"/>
<sequence>MAYSWQTEPKHGEPQEGRYDPQQFLHVNQHLSSRQVGLGFDQLVEEIINKTPMSEGEKEEESGLGPDAPNLGSKCQSICAAHPRLFSDFTPDPSQLHSGETSAIGFNPAVLTPHRLTHGGASWSNPTGKYHSVEHPGLNALTPSSTTLDDCNPPGLSRTKHHNDDVELEGNIPRHYSSYSRDSMPNRGERRSGDVDLVEPSLEFSRASLLPGASQKVSVESTE</sequence>
<gene>
    <name evidence="2" type="ORF">APTSU1_000662200</name>
</gene>
<feature type="region of interest" description="Disordered" evidence="1">
    <location>
        <begin position="1"/>
        <end position="22"/>
    </location>
</feature>
<feature type="region of interest" description="Disordered" evidence="1">
    <location>
        <begin position="51"/>
        <end position="70"/>
    </location>
</feature>
<feature type="compositionally biased region" description="Basic and acidic residues" evidence="1">
    <location>
        <begin position="8"/>
        <end position="19"/>
    </location>
</feature>
<dbReference type="Proteomes" id="UP001623349">
    <property type="component" value="Unassembled WGS sequence"/>
</dbReference>